<keyword evidence="2" id="KW-1185">Reference proteome</keyword>
<dbReference type="EMBL" id="CP007490">
    <property type="protein sequence ID" value="AIC48107.1"/>
    <property type="molecule type" value="Genomic_DNA"/>
</dbReference>
<protein>
    <recommendedName>
        <fullName evidence="3">Peptidase family S51</fullName>
    </recommendedName>
</protein>
<reference evidence="1 2" key="1">
    <citation type="journal article" date="2014" name="Int. J. Syst. Evol. Microbiol.">
        <title>Rhodoluna lacicola gen. nov., sp. nov., a planktonic freshwater bacterium with stream-lined genome.</title>
        <authorList>
            <person name="Hahn M."/>
            <person name="Schmidt J."/>
            <person name="Taipale S.J."/>
            <person name="Doolittle W.F."/>
            <person name="Koll U."/>
        </authorList>
    </citation>
    <scope>NUCLEOTIDE SEQUENCE [LARGE SCALE GENOMIC DNA]</scope>
    <source>
        <strain evidence="1 2">MWH-Ta8</strain>
    </source>
</reference>
<accession>A0A060JHX3</accession>
<evidence type="ECO:0008006" key="3">
    <source>
        <dbReference type="Google" id="ProtNLM"/>
    </source>
</evidence>
<dbReference type="InterPro" id="IPR029062">
    <property type="entry name" value="Class_I_gatase-like"/>
</dbReference>
<proteinExistence type="predicted"/>
<dbReference type="eggNOG" id="COG3340">
    <property type="taxonomic scope" value="Bacteria"/>
</dbReference>
<gene>
    <name evidence="1" type="ORF">Rhola_00013160</name>
</gene>
<sequence>MTPRIGEEFIDWKQPDGTDTTLGLVDFSIFPHLDHPMLTENTMAAAVEWAKKLGNDSYAIDEDTAIKVVADQVEVISEGNWKKF</sequence>
<dbReference type="PATRIC" id="fig|529884.3.peg.1276"/>
<dbReference type="STRING" id="529884.Rhola_00013160"/>
<dbReference type="KEGG" id="rla:Rhola_00013160"/>
<dbReference type="Gene3D" id="3.40.50.880">
    <property type="match status" value="1"/>
</dbReference>
<dbReference type="HOGENOM" id="CLU_2525331_0_0_11"/>
<organism evidence="1 2">
    <name type="scientific">Rhodoluna lacicola</name>
    <dbReference type="NCBI Taxonomy" id="529884"/>
    <lineage>
        <taxon>Bacteria</taxon>
        <taxon>Bacillati</taxon>
        <taxon>Actinomycetota</taxon>
        <taxon>Actinomycetes</taxon>
        <taxon>Micrococcales</taxon>
        <taxon>Microbacteriaceae</taxon>
        <taxon>Luna cluster</taxon>
        <taxon>Luna-1 subcluster</taxon>
        <taxon>Rhodoluna</taxon>
    </lineage>
</organism>
<evidence type="ECO:0000313" key="1">
    <source>
        <dbReference type="EMBL" id="AIC48107.1"/>
    </source>
</evidence>
<dbReference type="Proteomes" id="UP000067708">
    <property type="component" value="Chromosome"/>
</dbReference>
<dbReference type="AlphaFoldDB" id="A0A060JHX3"/>
<name>A0A060JHX3_9MICO</name>
<evidence type="ECO:0000313" key="2">
    <source>
        <dbReference type="Proteomes" id="UP000067708"/>
    </source>
</evidence>